<sequence length="172" mass="19642">MKTYRDLLEDTGRLKASVRKRRTALDDELHSLGQTLRLNVQGKFAGEVERNDRKRRTELMKRRHGMSNTLKTIDAIEVILRKQKAADRHKGNDNNALHGARSASPVRDDIDNSCPRRKQAEAQHPKLDEERTAKIRKTMSLRKATYADPFLAPPKAPENIINQHGMLTCDVP</sequence>
<evidence type="ECO:0000313" key="4">
    <source>
        <dbReference type="RefSeq" id="XP_033572545.1"/>
    </source>
</evidence>
<keyword evidence="3" id="KW-1185">Reference proteome</keyword>
<name>A0A6A6Y9T9_9PEZI</name>
<proteinExistence type="predicted"/>
<feature type="compositionally biased region" description="Basic and acidic residues" evidence="1">
    <location>
        <begin position="118"/>
        <end position="131"/>
    </location>
</feature>
<dbReference type="EMBL" id="MU003709">
    <property type="protein sequence ID" value="KAF2805581.1"/>
    <property type="molecule type" value="Genomic_DNA"/>
</dbReference>
<dbReference type="RefSeq" id="XP_033572545.1">
    <property type="nucleotide sequence ID" value="XM_033722325.1"/>
</dbReference>
<evidence type="ECO:0000256" key="1">
    <source>
        <dbReference type="SAM" id="MobiDB-lite"/>
    </source>
</evidence>
<feature type="region of interest" description="Disordered" evidence="1">
    <location>
        <begin position="86"/>
        <end position="131"/>
    </location>
</feature>
<protein>
    <submittedName>
        <fullName evidence="2 4">Uncharacterized protein</fullName>
    </submittedName>
</protein>
<reference evidence="2 4" key="1">
    <citation type="journal article" date="2020" name="Stud. Mycol.">
        <title>101 Dothideomycetes genomes: a test case for predicting lifestyles and emergence of pathogens.</title>
        <authorList>
            <person name="Haridas S."/>
            <person name="Albert R."/>
            <person name="Binder M."/>
            <person name="Bloem J."/>
            <person name="Labutti K."/>
            <person name="Salamov A."/>
            <person name="Andreopoulos B."/>
            <person name="Baker S."/>
            <person name="Barry K."/>
            <person name="Bills G."/>
            <person name="Bluhm B."/>
            <person name="Cannon C."/>
            <person name="Castanera R."/>
            <person name="Culley D."/>
            <person name="Daum C."/>
            <person name="Ezra D."/>
            <person name="Gonzalez J."/>
            <person name="Henrissat B."/>
            <person name="Kuo A."/>
            <person name="Liang C."/>
            <person name="Lipzen A."/>
            <person name="Lutzoni F."/>
            <person name="Magnuson J."/>
            <person name="Mondo S."/>
            <person name="Nolan M."/>
            <person name="Ohm R."/>
            <person name="Pangilinan J."/>
            <person name="Park H.-J."/>
            <person name="Ramirez L."/>
            <person name="Alfaro M."/>
            <person name="Sun H."/>
            <person name="Tritt A."/>
            <person name="Yoshinaga Y."/>
            <person name="Zwiers L.-H."/>
            <person name="Turgeon B."/>
            <person name="Goodwin S."/>
            <person name="Spatafora J."/>
            <person name="Crous P."/>
            <person name="Grigoriev I."/>
        </authorList>
    </citation>
    <scope>NUCLEOTIDE SEQUENCE</scope>
    <source>
        <strain evidence="2 4">CBS 304.34</strain>
    </source>
</reference>
<dbReference type="GeneID" id="54463218"/>
<evidence type="ECO:0000313" key="2">
    <source>
        <dbReference type="EMBL" id="KAF2805581.1"/>
    </source>
</evidence>
<organism evidence="2">
    <name type="scientific">Mytilinidion resinicola</name>
    <dbReference type="NCBI Taxonomy" id="574789"/>
    <lineage>
        <taxon>Eukaryota</taxon>
        <taxon>Fungi</taxon>
        <taxon>Dikarya</taxon>
        <taxon>Ascomycota</taxon>
        <taxon>Pezizomycotina</taxon>
        <taxon>Dothideomycetes</taxon>
        <taxon>Pleosporomycetidae</taxon>
        <taxon>Mytilinidiales</taxon>
        <taxon>Mytilinidiaceae</taxon>
        <taxon>Mytilinidion</taxon>
    </lineage>
</organism>
<accession>A0A6A6Y9T9</accession>
<dbReference type="Proteomes" id="UP000504636">
    <property type="component" value="Unplaced"/>
</dbReference>
<gene>
    <name evidence="2 4" type="ORF">BDZ99DRAFT_480279</name>
</gene>
<dbReference type="AlphaFoldDB" id="A0A6A6Y9T9"/>
<evidence type="ECO:0000313" key="3">
    <source>
        <dbReference type="Proteomes" id="UP000504636"/>
    </source>
</evidence>
<reference evidence="4" key="2">
    <citation type="submission" date="2020-04" db="EMBL/GenBank/DDBJ databases">
        <authorList>
            <consortium name="NCBI Genome Project"/>
        </authorList>
    </citation>
    <scope>NUCLEOTIDE SEQUENCE</scope>
    <source>
        <strain evidence="4">CBS 304.34</strain>
    </source>
</reference>
<reference evidence="4" key="3">
    <citation type="submission" date="2025-04" db="UniProtKB">
        <authorList>
            <consortium name="RefSeq"/>
        </authorList>
    </citation>
    <scope>IDENTIFICATION</scope>
    <source>
        <strain evidence="4">CBS 304.34</strain>
    </source>
</reference>